<dbReference type="GO" id="GO:0006302">
    <property type="term" value="P:double-strand break repair"/>
    <property type="evidence" value="ECO:0007669"/>
    <property type="project" value="TreeGrafter"/>
</dbReference>
<evidence type="ECO:0000259" key="1">
    <source>
        <dbReference type="Pfam" id="PF13304"/>
    </source>
</evidence>
<dbReference type="Proteomes" id="UP000220621">
    <property type="component" value="Unassembled WGS sequence"/>
</dbReference>
<feature type="domain" description="ATPase AAA-type core" evidence="1">
    <location>
        <begin position="284"/>
        <end position="424"/>
    </location>
</feature>
<dbReference type="PANTHER" id="PTHR32182:SF23">
    <property type="entry name" value="ATP BINDING PROTEIN"/>
    <property type="match status" value="1"/>
</dbReference>
<reference evidence="2 3" key="1">
    <citation type="submission" date="2017-09" db="EMBL/GenBank/DDBJ databases">
        <title>Large-scale bioinformatics analysis of Bacillus genomes uncovers conserved roles of natural products in bacterial physiology.</title>
        <authorList>
            <consortium name="Agbiome Team Llc"/>
            <person name="Bleich R.M."/>
            <person name="Grubbs K.J."/>
            <person name="Santa Maria K.C."/>
            <person name="Allen S.E."/>
            <person name="Farag S."/>
            <person name="Shank E.A."/>
            <person name="Bowers A."/>
        </authorList>
    </citation>
    <scope>NUCLEOTIDE SEQUENCE [LARGE SCALE GENOMIC DNA]</scope>
    <source>
        <strain evidence="2 3">AFS010764</strain>
    </source>
</reference>
<proteinExistence type="predicted"/>
<organism evidence="2 3">
    <name type="scientific">Bacillus wiedmannii</name>
    <dbReference type="NCBI Taxonomy" id="1890302"/>
    <lineage>
        <taxon>Bacteria</taxon>
        <taxon>Bacillati</taxon>
        <taxon>Bacillota</taxon>
        <taxon>Bacilli</taxon>
        <taxon>Bacillales</taxon>
        <taxon>Bacillaceae</taxon>
        <taxon>Bacillus</taxon>
        <taxon>Bacillus cereus group</taxon>
    </lineage>
</organism>
<dbReference type="InterPro" id="IPR027417">
    <property type="entry name" value="P-loop_NTPase"/>
</dbReference>
<sequence length="521" mass="61177">MNLKRLKLLSNYKIFKRNLEFNFNDSKILAVVGANGSGKSIFQEVIVNVFVNLYAKLNKYKIFFDLDYEVEYSLVPNPLIYSVVSNNKDILKFEDLKEIIVKARSIGKGKGCLEFEVFYRGNCNNLIQLKVDDTKLNLFLPNSLVVYSSGENETISNELLRYRLINLNKYFDRMNEIDKSDGNMKLHYVHDNYRSLLILSLLIFKNEKIQKLKDLVRVDGLHSMLVNINFKQRGFKRIELPEKERFDLNKLLRRSNNIPFDQSDNLDGLYEFYFKEQYEIFKDEYLDDPVNLYRVLENFENLNLFKISKRKRKQMECEANYSIKDIHSFYSNENKVFEVMDSKIVKSDKSFVNLLGLSDGEYQVLLIMSLLLIQGNKYQNNLFILDEPDTHFNPEWKAKFVSLLSMMKEDTSQCLFSTHNPEVLTDMRREDIIFLKEGRINSVDINTFGANPNIIASHIFNKRNTISEVSQKKYENYLDLIDKNESMEELSGIEEDIISNFGNSSERMMLLNKIHKSKGIK</sequence>
<accession>A0A2A8FUB2</accession>
<dbReference type="PANTHER" id="PTHR32182">
    <property type="entry name" value="DNA REPLICATION AND REPAIR PROTEIN RECF"/>
    <property type="match status" value="1"/>
</dbReference>
<dbReference type="EMBL" id="NUDL01000039">
    <property type="protein sequence ID" value="PEM55583.1"/>
    <property type="molecule type" value="Genomic_DNA"/>
</dbReference>
<dbReference type="SUPFAM" id="SSF52540">
    <property type="entry name" value="P-loop containing nucleoside triphosphate hydrolases"/>
    <property type="match status" value="1"/>
</dbReference>
<dbReference type="GO" id="GO:0005524">
    <property type="term" value="F:ATP binding"/>
    <property type="evidence" value="ECO:0007669"/>
    <property type="project" value="InterPro"/>
</dbReference>
<dbReference type="RefSeq" id="WP_098102549.1">
    <property type="nucleotide sequence ID" value="NZ_NUBD01000051.1"/>
</dbReference>
<dbReference type="CDD" id="cd00267">
    <property type="entry name" value="ABC_ATPase"/>
    <property type="match status" value="1"/>
</dbReference>
<dbReference type="GO" id="GO:0000731">
    <property type="term" value="P:DNA synthesis involved in DNA repair"/>
    <property type="evidence" value="ECO:0007669"/>
    <property type="project" value="TreeGrafter"/>
</dbReference>
<evidence type="ECO:0000313" key="3">
    <source>
        <dbReference type="Proteomes" id="UP000220621"/>
    </source>
</evidence>
<dbReference type="Gene3D" id="3.40.50.300">
    <property type="entry name" value="P-loop containing nucleotide triphosphate hydrolases"/>
    <property type="match status" value="2"/>
</dbReference>
<gene>
    <name evidence="2" type="ORF">CN611_14065</name>
</gene>
<protein>
    <recommendedName>
        <fullName evidence="1">ATPase AAA-type core domain-containing protein</fullName>
    </recommendedName>
</protein>
<name>A0A2A8FUB2_9BACI</name>
<dbReference type="GO" id="GO:0016887">
    <property type="term" value="F:ATP hydrolysis activity"/>
    <property type="evidence" value="ECO:0007669"/>
    <property type="project" value="InterPro"/>
</dbReference>
<dbReference type="InterPro" id="IPR003959">
    <property type="entry name" value="ATPase_AAA_core"/>
</dbReference>
<dbReference type="Pfam" id="PF13304">
    <property type="entry name" value="AAA_21"/>
    <property type="match status" value="1"/>
</dbReference>
<evidence type="ECO:0000313" key="2">
    <source>
        <dbReference type="EMBL" id="PEM55583.1"/>
    </source>
</evidence>
<comment type="caution">
    <text evidence="2">The sequence shown here is derived from an EMBL/GenBank/DDBJ whole genome shotgun (WGS) entry which is preliminary data.</text>
</comment>
<dbReference type="AlphaFoldDB" id="A0A2A8FUB2"/>